<organism evidence="1 2">
    <name type="scientific">Araneus ventricosus</name>
    <name type="common">Orbweaver spider</name>
    <name type="synonym">Epeira ventricosa</name>
    <dbReference type="NCBI Taxonomy" id="182803"/>
    <lineage>
        <taxon>Eukaryota</taxon>
        <taxon>Metazoa</taxon>
        <taxon>Ecdysozoa</taxon>
        <taxon>Arthropoda</taxon>
        <taxon>Chelicerata</taxon>
        <taxon>Arachnida</taxon>
        <taxon>Araneae</taxon>
        <taxon>Araneomorphae</taxon>
        <taxon>Entelegynae</taxon>
        <taxon>Araneoidea</taxon>
        <taxon>Araneidae</taxon>
        <taxon>Araneus</taxon>
    </lineage>
</organism>
<dbReference type="Proteomes" id="UP000499080">
    <property type="component" value="Unassembled WGS sequence"/>
</dbReference>
<evidence type="ECO:0000313" key="2">
    <source>
        <dbReference type="Proteomes" id="UP000499080"/>
    </source>
</evidence>
<protein>
    <recommendedName>
        <fullName evidence="3">Tc1-like transposase DDE domain-containing protein</fullName>
    </recommendedName>
</protein>
<name>A0A4Y2M5E3_ARAVE</name>
<dbReference type="InterPro" id="IPR036397">
    <property type="entry name" value="RNaseH_sf"/>
</dbReference>
<dbReference type="EMBL" id="BGPR01006777">
    <property type="protein sequence ID" value="GBN21784.1"/>
    <property type="molecule type" value="Genomic_DNA"/>
</dbReference>
<dbReference type="OrthoDB" id="6431520at2759"/>
<dbReference type="GO" id="GO:0003676">
    <property type="term" value="F:nucleic acid binding"/>
    <property type="evidence" value="ECO:0007669"/>
    <property type="project" value="InterPro"/>
</dbReference>
<dbReference type="Gene3D" id="3.30.420.10">
    <property type="entry name" value="Ribonuclease H-like superfamily/Ribonuclease H"/>
    <property type="match status" value="1"/>
</dbReference>
<dbReference type="AlphaFoldDB" id="A0A4Y2M5E3"/>
<evidence type="ECO:0008006" key="3">
    <source>
        <dbReference type="Google" id="ProtNLM"/>
    </source>
</evidence>
<keyword evidence="2" id="KW-1185">Reference proteome</keyword>
<reference evidence="1 2" key="1">
    <citation type="journal article" date="2019" name="Sci. Rep.">
        <title>Orb-weaving spider Araneus ventricosus genome elucidates the spidroin gene catalogue.</title>
        <authorList>
            <person name="Kono N."/>
            <person name="Nakamura H."/>
            <person name="Ohtoshi R."/>
            <person name="Moran D.A.P."/>
            <person name="Shinohara A."/>
            <person name="Yoshida Y."/>
            <person name="Fujiwara M."/>
            <person name="Mori M."/>
            <person name="Tomita M."/>
            <person name="Arakawa K."/>
        </authorList>
    </citation>
    <scope>NUCLEOTIDE SEQUENCE [LARGE SCALE GENOMIC DNA]</scope>
</reference>
<accession>A0A4Y2M5E3</accession>
<comment type="caution">
    <text evidence="1">The sequence shown here is derived from an EMBL/GenBank/DDBJ whole genome shotgun (WGS) entry which is preliminary data.</text>
</comment>
<sequence length="91" mass="10889">MTIPILLAKIQELLEKFKWKVWSLPQYSPDLAPNLGSKHLFRTRFYSNSDVKRVVENWLNGQRRDFYQAELNKWILLSDKCLNRFGDCVEK</sequence>
<evidence type="ECO:0000313" key="1">
    <source>
        <dbReference type="EMBL" id="GBN21784.1"/>
    </source>
</evidence>
<gene>
    <name evidence="1" type="ORF">AVEN_26187_1</name>
</gene>
<proteinExistence type="predicted"/>